<organism evidence="1 2">
    <name type="scientific">Ditylenchus dipsaci</name>
    <dbReference type="NCBI Taxonomy" id="166011"/>
    <lineage>
        <taxon>Eukaryota</taxon>
        <taxon>Metazoa</taxon>
        <taxon>Ecdysozoa</taxon>
        <taxon>Nematoda</taxon>
        <taxon>Chromadorea</taxon>
        <taxon>Rhabditida</taxon>
        <taxon>Tylenchina</taxon>
        <taxon>Tylenchomorpha</taxon>
        <taxon>Sphaerularioidea</taxon>
        <taxon>Anguinidae</taxon>
        <taxon>Anguininae</taxon>
        <taxon>Ditylenchus</taxon>
    </lineage>
</organism>
<protein>
    <submittedName>
        <fullName evidence="2">Uncharacterized protein</fullName>
    </submittedName>
</protein>
<name>A0A915ETZ8_9BILA</name>
<proteinExistence type="predicted"/>
<evidence type="ECO:0000313" key="2">
    <source>
        <dbReference type="WBParaSite" id="jg9258"/>
    </source>
</evidence>
<keyword evidence="1" id="KW-1185">Reference proteome</keyword>
<dbReference type="AlphaFoldDB" id="A0A915ETZ8"/>
<accession>A0A915ETZ8</accession>
<reference evidence="2" key="1">
    <citation type="submission" date="2022-11" db="UniProtKB">
        <authorList>
            <consortium name="WormBaseParasite"/>
        </authorList>
    </citation>
    <scope>IDENTIFICATION</scope>
</reference>
<sequence>MCSIFKGIKLDCNKARYEDSLGNILKQVPDNQLQHFESLTIPLSRTQLEGIANRFKELKSIAICNYVNELHGSTKTLDTLERPDVAALRLKEVFSYDTEQSLKFFVGLSVIRNEALCDICASSMMVEKNAARIDGIQTVVTKHWDEVHEDKEQPAKKIRLSMTEKEVEKKFAKLSAAVLSIQSLLINNFLHPLMRRFVQVISPKMELPRSLSSLKKLLIDHFVKIQAEIRDELSNLQHRYFLTCDVWFDSGMNNGYLGVTLHYCDASADLRCVFLGLQQLEVLILVRL</sequence>
<dbReference type="Proteomes" id="UP000887574">
    <property type="component" value="Unplaced"/>
</dbReference>
<dbReference type="WBParaSite" id="jg9258">
    <property type="protein sequence ID" value="jg9258"/>
    <property type="gene ID" value="jg9258"/>
</dbReference>
<evidence type="ECO:0000313" key="1">
    <source>
        <dbReference type="Proteomes" id="UP000887574"/>
    </source>
</evidence>